<gene>
    <name evidence="2" type="ORF">AK812_SmicGene38083</name>
</gene>
<proteinExistence type="predicted"/>
<feature type="region of interest" description="Disordered" evidence="1">
    <location>
        <begin position="1917"/>
        <end position="1939"/>
    </location>
</feature>
<dbReference type="Proteomes" id="UP000186817">
    <property type="component" value="Unassembled WGS sequence"/>
</dbReference>
<dbReference type="PANTHER" id="PTHR33050">
    <property type="entry name" value="REVERSE TRANSCRIPTASE DOMAIN-CONTAINING PROTEIN"/>
    <property type="match status" value="1"/>
</dbReference>
<dbReference type="InterPro" id="IPR043502">
    <property type="entry name" value="DNA/RNA_pol_sf"/>
</dbReference>
<keyword evidence="3" id="KW-1185">Reference proteome</keyword>
<dbReference type="OrthoDB" id="442274at2759"/>
<feature type="region of interest" description="Disordered" evidence="1">
    <location>
        <begin position="1255"/>
        <end position="1282"/>
    </location>
</feature>
<evidence type="ECO:0000313" key="3">
    <source>
        <dbReference type="Proteomes" id="UP000186817"/>
    </source>
</evidence>
<feature type="region of interest" description="Disordered" evidence="1">
    <location>
        <begin position="2256"/>
        <end position="2315"/>
    </location>
</feature>
<feature type="region of interest" description="Disordered" evidence="1">
    <location>
        <begin position="2832"/>
        <end position="2861"/>
    </location>
</feature>
<sequence>MLLEAHQCVAPPTLVLPWETPVMSPVFGAASSLPSLPRVAPAPVCQPVDEGSVEASVEAPSFSMQCLFQRFVVKPIAKKHVLDLSERQYMMAQRFELVLAHAYEASSLGRTIHHKSREERVDLVLQALGGKALNTLKARIRVASRMISWGVDQNMSVFPIDEQVVLEYTDFLVKDGARFSALTGVIETCQFLHHVLGVDMASRALSHPLLNGRIRKARLERPARKQARPFLASEVAALEHFVRDTSKPCQDRFAAGAMLFAIYSRSRIGDLKSIKDPVADITADKTGYLEVTSLSHKTRSMGNALGFELPLIAPVQGITDRPWGPAWLQACEESAHRFQDMLPGQPMIQSPLMAGGWSGREMSNAKFAHWVGAILSETGLQNMENFSGHSAKRTVLSWTSKFGLSMHTQAILGHHSLGKERTPLVYARDAQAAPIREMEGVLLQVRKGSFRPDLTRSGQMSASQTQAEAGDDLEANWYRNAGADLSDPPPALSWEEGSKDLEDSFSFPPEPPGLGASENETESAAAQEVCKALSEPGSNEDSSSSSSSSSSSEDSDAQDQDLREGSGDPSAFEQEMANLLKSSAAFREKALECGLLDAQLAVLEGKGIDTLATLAYVLTTPGVTPSELALRELLDSTSPDAVSLQALASIRRLTFEAQTLCIAQIKASIETEGEPKVELAPAERAQRIAAQKRRLAGFDLTGPLENAYSNYVYVSAMVEHDHPQWLELHRFIPRSQEISREKPGKEVILDESAKLSIRDRRTKDRCQIQNELQLAEAMTRRALACDLLQVCTFSVMERWHRYLLNKLSTPPPPNYRPTSMEQVLRADRQAWIRLAEEVPSLKRDPAGQLPLDLAFPRLQIDPHVTYFLQPLQGKSFLKNAGADEDPPPAPWRGRGQAKGSGKAPSELQADLRANVDQAGEKFLCGSFRHGGIHGVFSATREFPLSVAALIAFVRISMPEFQFSSIALHRDISTCCHKDTNNFTDHNLVCPLSEFGGGEIWVNEPGGLATRLVNGTQLPGRLFSVSDGPVIFPARACLHSTEPWTGSRVVLIAYAGGDHNAMSAADQTFLEQLGFPLPQDSGTDCPPVTWQPDVPVDLQPFLNKVQEVSARKCAERVFRAVGVLIIRPPMVCQIFEVMHVSCDGSHEHLPWGRLPDGGWATKSEVAYPPLMCKCLAHSFVSQLQALGAKPLPADLHAAQLQPARAAQIATSHQPSKRLPPLVAEYAKVVTVTGPASLVPSALKLEADWPVPSVCKTQPPAQALPQGSKRLSSFPVRGDPEGLDSLGPESPVTASFGVPWSPANFVAQAIKCKHPKLLASALPAPLKECIDHCVSMSPVEIAKERTANLRQWMLRAKELAAEGEEPLVSPHCKDILANKSMRLLGEMISASGYGDSRLPCDIGKGFDLLGPIPDSSGVLPKKATYASLSVPEVREVARDNQRCVWQAVSDSAMSMSADDLAVATEIYKLTLAERDEHWVEGPFSLEDLPADAILTRRFGVVQSSWDATKGSVKKIRPIDDFTESLANLTSSSSETIAPHGVDCIVAGLLTCKHMQCISRACRAKGIVTIHDDLAASLLYLRDRVVLGEARSVSSAHRQTFHLFTDASLENGKSGIGAILYNSQGLVVNWYSEEVQEEVVSALNVDSKKGFIYEMEAFAAIHGVIRLCQKLRNVDLIVYCDNQATVAALVKSSSEAPVVRGLLVKLNDVETSRGINCWFERVASVDALARAGIVMWDDWTLIEPPLHLYWSGHSARHTLPSLAALIDISKERRDFLGRWSAAQHGSADDILTSRQVVHSIQTEVCIALLEGRPAPGFVEEESIAQISDFLVRNGGDPNTVALKHTVLKWDGECWSLGGKFPVVKVDMNALRQARGDASVALAPEVPEREVNAPYFVTISRTNGFRRLHVSHGCAVKQERPAVEEQDFGSSDSGSETAQEDAHQHFNDKVSSDLVHLLQEAGVPVGLQYRLTQHFDTIGKFSAYADTRAAIREALKDDFGLEGDNLEKRSAVAAVIMSWESCKSYVSKEADIKAEAKLLGVTRPIAHTDRTAMKAAFEKTHYRLEEHLEPSEAYLSAKVEEVEASEITASPLSDVTSRKTSRDSGIQTTVDQNGHVRVVKSKVKGQLPQNTEELRLALKVEGHMWTMLASKFRNIGLFRGMGPGVWSDFADYLMGEKVYLMKIPNQYGDNTGVRPPWHVLLQYEFQVRKESIKISVRENRPLAEVLPEKSRDSEIREQHFISPIALQGVINEGRGNRVRWGQQGQQPPRWQPYQPWVRNTDKGDKGKGKLIDMKGDYKGGKTKTGKGKDKGPKGKRVLTHTPDGRQICYAFNEGGCDGSCGRVHICQVPGCGQQHPMWQHWQKKAGTGETANTDKDLALQFDIHLHVRALDLKRDPSHDLTSKGLWEDIFQDISAGLWDVLVLSPPCNTFSRARCNWMGGTFPKPVRDQSFPWGFPWNSNQNKQLAETHNSFILNCIHAVKLQISASKFWIWEHPEDLGRTKDGQHPASVWQLPELQELIKESRGVTWALHQCHYGADAPKPTRLATNLPEPSSYDSEWPAFDDEGWYVGPLGNCGHHHDRRLQGLEGDQWRTTSSATYPSAFCFYIAQLCMGARVCAPKLADTADVGQVAHEAERFAAQELAADRPVARATIGTLFSLLPGEPPHKASGSLEGSVFISGGYSKGGLVGLRQNCSLFPFSTQLCNKFIREQAPDHKFSAFILLHNVKADVHKDLGNADTPSLLIGVSTFNNGELWVESPDGNVKMNFKDKVVFGNLQPVCDTKVFFDARNTWHATMPWHGDRLVIAAYNPAFMNNLHPPQRQQLLHLGFQLGLEGSPASTSSPLPAGLGGSGGASAEQGNQGDTADDSMVVVLGSSEDDAGEEKGEQFDPRYSRALGQPMQCHHEGYTKEFVDGFGLCSPGRWPPEARGHLQTLEERKHVSAIASILEDLVSGAIGDIKHKSMELALGRLKESPFSEEQLWRARGRICDLLPAPEAAREIPERQPFMLHMLGQSLKLLGDPDWEVLCQGPESFAEGVPLGCDGELKRTPQVFRARVKSRKLDETDFQPIMQNYSSAEMTQAQLEEKFKQDEALGRMIATTEPAARQEYPEVLVAALGAISKPNGEVRPLHDATHGVRINNRITVSDRLETPGPEEIVELITRTKATKQAAFCISADISAAHRCVKIRKLDWGRLGCKTCSTSQTLWINTVGTFGVSSASYHWSRLFGAVGRWALRILGQKWALQIIYVDDLHVVVVGPDRFKTLWLLLAAYEVAGTPFNYSKFKGGHEAEFVGYFLSYFGSRAGISERRCRWVLDWIAAVERDRWMITGRSLAEFVGRLTFVGRMVGWVRPFLAPLYAWKAFLNRGTTARAPEAVYLSLCYLRDHFEVLSHTVQICQVKPYSQQAFRTDAKCEKGRIVLGGWSLKRGLDTKTADWFALEIFPADCPWLFSGDGESKQHSTSAELLASYLALVVFDHLREEKGQVTFRVVLDAGTDNKSAPQAQKKGHSTKWPLFGVLMQMVSMLAKHNKLLRLSWRPCEQNQEADDLTNLKFDGFDIQLRKVVSIADVPLDVVHGMSRVRQDFLDRCAELKPLKLSENRASKKQKMAEKTPW</sequence>
<dbReference type="SUPFAM" id="SSF56672">
    <property type="entry name" value="DNA/RNA polymerases"/>
    <property type="match status" value="1"/>
</dbReference>
<name>A0A1Q9CEX1_SYMMI</name>
<feature type="compositionally biased region" description="Low complexity" evidence="1">
    <location>
        <begin position="2256"/>
        <end position="2274"/>
    </location>
</feature>
<evidence type="ECO:0000313" key="2">
    <source>
        <dbReference type="EMBL" id="OLP81387.1"/>
    </source>
</evidence>
<dbReference type="InterPro" id="IPR052055">
    <property type="entry name" value="Hepadnavirus_pol/RT"/>
</dbReference>
<feature type="compositionally biased region" description="Low complexity" evidence="1">
    <location>
        <begin position="534"/>
        <end position="552"/>
    </location>
</feature>
<dbReference type="EMBL" id="LSRX01001284">
    <property type="protein sequence ID" value="OLP81387.1"/>
    <property type="molecule type" value="Genomic_DNA"/>
</dbReference>
<feature type="compositionally biased region" description="Low complexity" evidence="1">
    <location>
        <begin position="2832"/>
        <end position="2842"/>
    </location>
</feature>
<evidence type="ECO:0000256" key="1">
    <source>
        <dbReference type="SAM" id="MobiDB-lite"/>
    </source>
</evidence>
<protein>
    <submittedName>
        <fullName evidence="2">Uncharacterized protein</fullName>
    </submittedName>
</protein>
<feature type="compositionally biased region" description="Polar residues" evidence="1">
    <location>
        <begin position="1924"/>
        <end position="1933"/>
    </location>
</feature>
<reference evidence="2 3" key="1">
    <citation type="submission" date="2016-02" db="EMBL/GenBank/DDBJ databases">
        <title>Genome analysis of coral dinoflagellate symbionts highlights evolutionary adaptations to a symbiotic lifestyle.</title>
        <authorList>
            <person name="Aranda M."/>
            <person name="Li Y."/>
            <person name="Liew Y.J."/>
            <person name="Baumgarten S."/>
            <person name="Simakov O."/>
            <person name="Wilson M."/>
            <person name="Piel J."/>
            <person name="Ashoor H."/>
            <person name="Bougouffa S."/>
            <person name="Bajic V.B."/>
            <person name="Ryu T."/>
            <person name="Ravasi T."/>
            <person name="Bayer T."/>
            <person name="Micklem G."/>
            <person name="Kim H."/>
            <person name="Bhak J."/>
            <person name="Lajeunesse T.C."/>
            <person name="Voolstra C.R."/>
        </authorList>
    </citation>
    <scope>NUCLEOTIDE SEQUENCE [LARGE SCALE GENOMIC DNA]</scope>
    <source>
        <strain evidence="2 3">CCMP2467</strain>
    </source>
</reference>
<accession>A0A1Q9CEX1</accession>
<organism evidence="2 3">
    <name type="scientific">Symbiodinium microadriaticum</name>
    <name type="common">Dinoflagellate</name>
    <name type="synonym">Zooxanthella microadriatica</name>
    <dbReference type="NCBI Taxonomy" id="2951"/>
    <lineage>
        <taxon>Eukaryota</taxon>
        <taxon>Sar</taxon>
        <taxon>Alveolata</taxon>
        <taxon>Dinophyceae</taxon>
        <taxon>Suessiales</taxon>
        <taxon>Symbiodiniaceae</taxon>
        <taxon>Symbiodinium</taxon>
    </lineage>
</organism>
<feature type="region of interest" description="Disordered" evidence="1">
    <location>
        <begin position="480"/>
        <end position="570"/>
    </location>
</feature>
<dbReference type="PANTHER" id="PTHR33050:SF7">
    <property type="entry name" value="RIBONUCLEASE H"/>
    <property type="match status" value="1"/>
</dbReference>
<comment type="caution">
    <text evidence="2">The sequence shown here is derived from an EMBL/GenBank/DDBJ whole genome shotgun (WGS) entry which is preliminary data.</text>
</comment>
<feature type="compositionally biased region" description="Basic and acidic residues" evidence="1">
    <location>
        <begin position="2275"/>
        <end position="2295"/>
    </location>
</feature>
<feature type="region of interest" description="Disordered" evidence="1">
    <location>
        <begin position="878"/>
        <end position="906"/>
    </location>
</feature>